<dbReference type="EMBL" id="PKMF04000650">
    <property type="protein sequence ID" value="KAK7822921.1"/>
    <property type="molecule type" value="Genomic_DNA"/>
</dbReference>
<dbReference type="InterPro" id="IPR034891">
    <property type="entry name" value="PB1_NLP"/>
</dbReference>
<evidence type="ECO:0000256" key="5">
    <source>
        <dbReference type="ARBA" id="ARBA00023242"/>
    </source>
</evidence>
<feature type="domain" description="PB1" evidence="7">
    <location>
        <begin position="766"/>
        <end position="849"/>
    </location>
</feature>
<dbReference type="Proteomes" id="UP000237347">
    <property type="component" value="Unassembled WGS sequence"/>
</dbReference>
<dbReference type="PANTHER" id="PTHR32002:SF44">
    <property type="entry name" value="PROTEIN NLP4"/>
    <property type="match status" value="1"/>
</dbReference>
<organism evidence="8 9">
    <name type="scientific">Quercus suber</name>
    <name type="common">Cork oak</name>
    <dbReference type="NCBI Taxonomy" id="58331"/>
    <lineage>
        <taxon>Eukaryota</taxon>
        <taxon>Viridiplantae</taxon>
        <taxon>Streptophyta</taxon>
        <taxon>Embryophyta</taxon>
        <taxon>Tracheophyta</taxon>
        <taxon>Spermatophyta</taxon>
        <taxon>Magnoliopsida</taxon>
        <taxon>eudicotyledons</taxon>
        <taxon>Gunneridae</taxon>
        <taxon>Pentapetalae</taxon>
        <taxon>rosids</taxon>
        <taxon>fabids</taxon>
        <taxon>Fagales</taxon>
        <taxon>Fagaceae</taxon>
        <taxon>Quercus</taxon>
    </lineage>
</organism>
<evidence type="ECO:0000313" key="9">
    <source>
        <dbReference type="Proteomes" id="UP000237347"/>
    </source>
</evidence>
<keyword evidence="4" id="KW-0804">Transcription</keyword>
<dbReference type="InterPro" id="IPR053793">
    <property type="entry name" value="PB1-like"/>
</dbReference>
<dbReference type="Pfam" id="PF00564">
    <property type="entry name" value="PB1"/>
    <property type="match status" value="1"/>
</dbReference>
<reference evidence="8 9" key="1">
    <citation type="journal article" date="2018" name="Sci. Data">
        <title>The draft genome sequence of cork oak.</title>
        <authorList>
            <person name="Ramos A.M."/>
            <person name="Usie A."/>
            <person name="Barbosa P."/>
            <person name="Barros P.M."/>
            <person name="Capote T."/>
            <person name="Chaves I."/>
            <person name="Simoes F."/>
            <person name="Abreu I."/>
            <person name="Carrasquinho I."/>
            <person name="Faro C."/>
            <person name="Guimaraes J.B."/>
            <person name="Mendonca D."/>
            <person name="Nobrega F."/>
            <person name="Rodrigues L."/>
            <person name="Saibo N.J.M."/>
            <person name="Varela M.C."/>
            <person name="Egas C."/>
            <person name="Matos J."/>
            <person name="Miguel C.M."/>
            <person name="Oliveira M.M."/>
            <person name="Ricardo C.P."/>
            <person name="Goncalves S."/>
        </authorList>
    </citation>
    <scope>NUCLEOTIDE SEQUENCE [LARGE SCALE GENOMIC DNA]</scope>
    <source>
        <strain evidence="9">cv. HL8</strain>
    </source>
</reference>
<evidence type="ECO:0000256" key="4">
    <source>
        <dbReference type="ARBA" id="ARBA00023163"/>
    </source>
</evidence>
<comment type="caution">
    <text evidence="8">The sequence shown here is derived from an EMBL/GenBank/DDBJ whole genome shotgun (WGS) entry which is preliminary data.</text>
</comment>
<dbReference type="GO" id="GO:0003700">
    <property type="term" value="F:DNA-binding transcription factor activity"/>
    <property type="evidence" value="ECO:0007669"/>
    <property type="project" value="InterPro"/>
</dbReference>
<proteinExistence type="predicted"/>
<dbReference type="Pfam" id="PF02042">
    <property type="entry name" value="RWP-RK"/>
    <property type="match status" value="1"/>
</dbReference>
<evidence type="ECO:0000256" key="1">
    <source>
        <dbReference type="ARBA" id="ARBA00011726"/>
    </source>
</evidence>
<gene>
    <name evidence="8" type="primary">NLP4</name>
    <name evidence="8" type="ORF">CFP56_035980</name>
</gene>
<dbReference type="CDD" id="cd06407">
    <property type="entry name" value="PB1_NLP"/>
    <property type="match status" value="1"/>
</dbReference>
<dbReference type="InterPro" id="IPR003035">
    <property type="entry name" value="RWP-RK_dom"/>
</dbReference>
<protein>
    <submittedName>
        <fullName evidence="8">Protein nlp4</fullName>
    </submittedName>
</protein>
<keyword evidence="3" id="KW-0238">DNA-binding</keyword>
<dbReference type="PANTHER" id="PTHR32002">
    <property type="entry name" value="PROTEIN NLP8"/>
    <property type="match status" value="1"/>
</dbReference>
<dbReference type="InterPro" id="IPR045012">
    <property type="entry name" value="NLP"/>
</dbReference>
<dbReference type="InterPro" id="IPR000270">
    <property type="entry name" value="PB1_dom"/>
</dbReference>
<dbReference type="InterPro" id="IPR055081">
    <property type="entry name" value="NLP1-9_GAF"/>
</dbReference>
<evidence type="ECO:0000256" key="3">
    <source>
        <dbReference type="ARBA" id="ARBA00023125"/>
    </source>
</evidence>
<dbReference type="GO" id="GO:0003677">
    <property type="term" value="F:DNA binding"/>
    <property type="evidence" value="ECO:0007669"/>
    <property type="project" value="UniProtKB-KW"/>
</dbReference>
<keyword evidence="9" id="KW-1185">Reference proteome</keyword>
<dbReference type="AlphaFoldDB" id="A0AAW0J9P3"/>
<dbReference type="PROSITE" id="PS51745">
    <property type="entry name" value="PB1"/>
    <property type="match status" value="1"/>
</dbReference>
<dbReference type="PROSITE" id="PS51519">
    <property type="entry name" value="RWP_RK"/>
    <property type="match status" value="1"/>
</dbReference>
<dbReference type="SUPFAM" id="SSF54277">
    <property type="entry name" value="CAD &amp; PB1 domains"/>
    <property type="match status" value="1"/>
</dbReference>
<sequence length="863" mass="95621">MENGFSAPGTILGALPNSAMELALFDELFQDRCWLEAAEGLEFLLQSPSSSGSVLGPSFVWPALEARDNLSLNSSQTGNLDEAQRPLPDESQERSLVNAVSLGQNTVDVVAGCSNESENIVIKGPKLGRRSQIAPNMNQGLTYCLEERLMKAIEYIREFTRGKDVLIQVWLPVNRDGRRVLTTSNQPFAFGSSNPSLASYRDISADFHFAAEEDSKEVLGLPGRVFLGKVPEWTPDVQFFTKNEYFRVVHAQLYDVRGTLALPIFEHGSSNCVGVIEVVMTAQQTQYGPEIESVCKALEAVDLRSFDALSTENLKACPKSYQAALPEIQEVLRFACKTHRLPLAQTWVPCIQQGKVGCRHSNENYIYCVSTVDRACIVADPNMQEFHEACSEHHLLKGEGIVGEAFKTNQPRFSSDITSLSKTEYPLSHHARLFGLHAAVAIHLRSIHTGTDDFVLEFFLPTDCRDPEEQKNVLNSLSHIIQQVCQSLQVVTDKELEEDTNLPGNGTRKLSREDILKEKCSEFCQPRQDSNLKVNVDCGEECSMHGEGNFPSVGKAKAGEKRHTKAEKTIPLEVLQQYFAGSLKDASKSIGVCPTTLKRICRQHGINRWPSRKIKKVGHSIKKLQLVIDSVEGASGALQIDSFYTKFPKLASPNLSGTNPFSASKLSDHPQPILLPEGGIFSPQTAASKSSYSSCSQSSSSTHAPTRNVVCCKDPIVGENFSDSALQRITSEAELHASSQAPKLQPKLESLKSFNEHPSAENFPPLQKLKVTYGDEKIRLRMKNNWGYKDLLLEIACRFNIDDISRFDVKYLDDDSEWVLLTCDDDLEECIDICRSSQSDTIKLALQVSRHRVGRSLGSNATS</sequence>
<name>A0AAW0J9P3_QUESU</name>
<evidence type="ECO:0000256" key="2">
    <source>
        <dbReference type="ARBA" id="ARBA00023015"/>
    </source>
</evidence>
<evidence type="ECO:0000259" key="7">
    <source>
        <dbReference type="PROSITE" id="PS51745"/>
    </source>
</evidence>
<keyword evidence="5" id="KW-0539">Nucleus</keyword>
<keyword evidence="2" id="KW-0805">Transcription regulation</keyword>
<comment type="subunit">
    <text evidence="1">Homodimers and heterodimers.</text>
</comment>
<dbReference type="Gene3D" id="3.10.20.90">
    <property type="entry name" value="Phosphatidylinositol 3-kinase Catalytic Subunit, Chain A, domain 1"/>
    <property type="match status" value="1"/>
</dbReference>
<evidence type="ECO:0000313" key="8">
    <source>
        <dbReference type="EMBL" id="KAK7822921.1"/>
    </source>
</evidence>
<feature type="domain" description="RWP-RK" evidence="6">
    <location>
        <begin position="556"/>
        <end position="637"/>
    </location>
</feature>
<accession>A0AAW0J9P3</accession>
<dbReference type="Pfam" id="PF22922">
    <property type="entry name" value="GAF_NLP"/>
    <property type="match status" value="1"/>
</dbReference>
<dbReference type="SMART" id="SM00666">
    <property type="entry name" value="PB1"/>
    <property type="match status" value="1"/>
</dbReference>
<evidence type="ECO:0000259" key="6">
    <source>
        <dbReference type="PROSITE" id="PS51519"/>
    </source>
</evidence>